<keyword evidence="1 5" id="KW-0808">Transferase</keyword>
<dbReference type="GO" id="GO:0016747">
    <property type="term" value="F:acyltransferase activity, transferring groups other than amino-acyl groups"/>
    <property type="evidence" value="ECO:0007669"/>
    <property type="project" value="InterPro"/>
</dbReference>
<evidence type="ECO:0000256" key="1">
    <source>
        <dbReference type="ARBA" id="ARBA00022679"/>
    </source>
</evidence>
<protein>
    <submittedName>
        <fullName evidence="5">GNAT family N-acetyltransferase</fullName>
    </submittedName>
</protein>
<dbReference type="PANTHER" id="PTHR43792:SF8">
    <property type="entry name" value="[RIBOSOMAL PROTEIN US5]-ALANINE N-ACETYLTRANSFERASE"/>
    <property type="match status" value="1"/>
</dbReference>
<evidence type="ECO:0000256" key="2">
    <source>
        <dbReference type="ARBA" id="ARBA00023315"/>
    </source>
</evidence>
<evidence type="ECO:0000256" key="3">
    <source>
        <dbReference type="ARBA" id="ARBA00038502"/>
    </source>
</evidence>
<dbReference type="InterPro" id="IPR016181">
    <property type="entry name" value="Acyl_CoA_acyltransferase"/>
</dbReference>
<keyword evidence="6" id="KW-1185">Reference proteome</keyword>
<sequence>MSTEESGGPIVGRRIVLRRAVEEDAPAFREALATPEVARWWVWPNMMAELAAEDHTVLAVTLEDRVIGMVQWYEEPDPDYRHAGMDLFLHPDFQGRGLGGDTVRTMARWLIDERGHHRLVIDPDARNTGAIAVYERCGFRRVGVLRRYWYDHVTGEWSDGMLLDLLAEELRG</sequence>
<name>A0A7W3XVJ1_9ACTN</name>
<comment type="caution">
    <text evidence="5">The sequence shown here is derived from an EMBL/GenBank/DDBJ whole genome shotgun (WGS) entry which is preliminary data.</text>
</comment>
<dbReference type="Pfam" id="PF13302">
    <property type="entry name" value="Acetyltransf_3"/>
    <property type="match status" value="1"/>
</dbReference>
<evidence type="ECO:0000313" key="6">
    <source>
        <dbReference type="Proteomes" id="UP000530234"/>
    </source>
</evidence>
<dbReference type="Proteomes" id="UP000530234">
    <property type="component" value="Unassembled WGS sequence"/>
</dbReference>
<gene>
    <name evidence="5" type="ORF">FOE67_05710</name>
</gene>
<dbReference type="Gene3D" id="3.40.630.30">
    <property type="match status" value="1"/>
</dbReference>
<comment type="similarity">
    <text evidence="3">Belongs to the acetyltransferase family. RimJ subfamily.</text>
</comment>
<dbReference type="AlphaFoldDB" id="A0A7W3XVJ1"/>
<accession>A0A7W3XVJ1</accession>
<dbReference type="InterPro" id="IPR000182">
    <property type="entry name" value="GNAT_dom"/>
</dbReference>
<keyword evidence="2" id="KW-0012">Acyltransferase</keyword>
<organism evidence="5 6">
    <name type="scientific">Streptomyces calidiresistens</name>
    <dbReference type="NCBI Taxonomy" id="1485586"/>
    <lineage>
        <taxon>Bacteria</taxon>
        <taxon>Bacillati</taxon>
        <taxon>Actinomycetota</taxon>
        <taxon>Actinomycetes</taxon>
        <taxon>Kitasatosporales</taxon>
        <taxon>Streptomycetaceae</taxon>
        <taxon>Streptomyces</taxon>
    </lineage>
</organism>
<dbReference type="PANTHER" id="PTHR43792">
    <property type="entry name" value="GNAT FAMILY, PUTATIVE (AFU_ORTHOLOGUE AFUA_3G00765)-RELATED-RELATED"/>
    <property type="match status" value="1"/>
</dbReference>
<feature type="domain" description="N-acetyltransferase" evidence="4">
    <location>
        <begin position="15"/>
        <end position="164"/>
    </location>
</feature>
<dbReference type="RefSeq" id="WP_182661106.1">
    <property type="nucleotide sequence ID" value="NZ_VKHS01000075.1"/>
</dbReference>
<evidence type="ECO:0000259" key="4">
    <source>
        <dbReference type="PROSITE" id="PS51186"/>
    </source>
</evidence>
<dbReference type="InterPro" id="IPR051531">
    <property type="entry name" value="N-acetyltransferase"/>
</dbReference>
<dbReference type="SUPFAM" id="SSF55729">
    <property type="entry name" value="Acyl-CoA N-acyltransferases (Nat)"/>
    <property type="match status" value="1"/>
</dbReference>
<proteinExistence type="inferred from homology"/>
<dbReference type="PROSITE" id="PS51186">
    <property type="entry name" value="GNAT"/>
    <property type="match status" value="1"/>
</dbReference>
<reference evidence="6" key="1">
    <citation type="submission" date="2019-10" db="EMBL/GenBank/DDBJ databases">
        <title>Streptomyces sp. nov., a novel actinobacterium isolated from alkaline environment.</title>
        <authorList>
            <person name="Golinska P."/>
        </authorList>
    </citation>
    <scope>NUCLEOTIDE SEQUENCE [LARGE SCALE GENOMIC DNA]</scope>
    <source>
        <strain evidence="6">DSM 42108</strain>
    </source>
</reference>
<evidence type="ECO:0000313" key="5">
    <source>
        <dbReference type="EMBL" id="MBB0229025.1"/>
    </source>
</evidence>
<dbReference type="CDD" id="cd04301">
    <property type="entry name" value="NAT_SF"/>
    <property type="match status" value="1"/>
</dbReference>
<dbReference type="EMBL" id="VKHS01000075">
    <property type="protein sequence ID" value="MBB0229025.1"/>
    <property type="molecule type" value="Genomic_DNA"/>
</dbReference>